<protein>
    <submittedName>
        <fullName evidence="1">Uracil-DNA glycosylase</fullName>
    </submittedName>
</protein>
<dbReference type="Gene3D" id="3.40.470.10">
    <property type="entry name" value="Uracil-DNA glycosylase-like domain"/>
    <property type="match status" value="1"/>
</dbReference>
<dbReference type="GeneID" id="26643338"/>
<gene>
    <name evidence="1" type="ORF">MaMVDC_160</name>
</gene>
<sequence length="251" mass="28373">MTALYRAVQFNPQCTVCSLSTRQAVSGQSERPIKDVILVAISAYPGKREEAIKMSLAPGTNNEDTSGAGAFLRRCLYWAIECDPTWDGPPINELVYFTNAIKCSPRDKTVKDIHRSRCRDTWLLPELTALPTGVPLLLAGSEALKAIHGLDATIANYRGAVHNWRGHPTVTTFNPIEVERGVFYKTTIDEEDVKRDLEALLRSKKTLRDSDIDKIVKTRMWNPVPVGSMMWYFRKDINIIKQEIMNYANTR</sequence>
<dbReference type="InterPro" id="IPR036895">
    <property type="entry name" value="Uracil-DNA_glycosylase-like_sf"/>
</dbReference>
<accession>A0A075BV16</accession>
<evidence type="ECO:0000313" key="2">
    <source>
        <dbReference type="Proteomes" id="UP000028567"/>
    </source>
</evidence>
<dbReference type="EMBL" id="KF356199">
    <property type="protein sequence ID" value="AGR48725.1"/>
    <property type="molecule type" value="Genomic_DNA"/>
</dbReference>
<reference evidence="1 2" key="1">
    <citation type="submission" date="2013-07" db="EMBL/GenBank/DDBJ databases">
        <title>Sequencing and analysis of the complete genome of Microcystis aeruginosa phage MaMV-DC.</title>
        <authorList>
            <person name="Ou T."/>
            <person name="Li S.H."/>
            <person name="Zhang Q.Y."/>
        </authorList>
    </citation>
    <scope>NUCLEOTIDE SEQUENCE [LARGE SCALE GENOMIC DNA]</scope>
</reference>
<keyword evidence="2" id="KW-1185">Reference proteome</keyword>
<dbReference type="RefSeq" id="YP_009217844.1">
    <property type="nucleotide sequence ID" value="NC_029002.1"/>
</dbReference>
<organism evidence="1 2">
    <name type="scientific">Microcystis phage MaMV-DC</name>
    <dbReference type="NCBI Taxonomy" id="1357715"/>
    <lineage>
        <taxon>Viruses</taxon>
        <taxon>Duplodnaviria</taxon>
        <taxon>Heunggongvirae</taxon>
        <taxon>Uroviricota</taxon>
        <taxon>Caudoviricetes</taxon>
        <taxon>Fukuivirus</taxon>
        <taxon>Fukuivirus MVDC</taxon>
    </lineage>
</organism>
<dbReference type="Proteomes" id="UP000028567">
    <property type="component" value="Segment"/>
</dbReference>
<dbReference type="SUPFAM" id="SSF52141">
    <property type="entry name" value="Uracil-DNA glycosylase-like"/>
    <property type="match status" value="1"/>
</dbReference>
<name>A0A075BV16_9CAUD</name>
<proteinExistence type="predicted"/>
<evidence type="ECO:0000313" key="1">
    <source>
        <dbReference type="EMBL" id="AGR48725.1"/>
    </source>
</evidence>
<dbReference type="KEGG" id="vg:26643338"/>